<proteinExistence type="predicted"/>
<dbReference type="AlphaFoldDB" id="A0A9E7H9S7"/>
<evidence type="ECO:0000313" key="3">
    <source>
        <dbReference type="Proteomes" id="UP001055439"/>
    </source>
</evidence>
<protein>
    <submittedName>
        <fullName evidence="2">XS zinc finger domain</fullName>
    </submittedName>
</protein>
<gene>
    <name evidence="2" type="ORF">MUK42_34172</name>
</gene>
<dbReference type="GO" id="GO:0080188">
    <property type="term" value="P:gene silencing by siRNA-directed DNA methylation"/>
    <property type="evidence" value="ECO:0007669"/>
    <property type="project" value="InterPro"/>
</dbReference>
<feature type="domain" description="Factor of DNA methylation 1-5/IDN2" evidence="1">
    <location>
        <begin position="75"/>
        <end position="153"/>
    </location>
</feature>
<dbReference type="OrthoDB" id="1892195at2759"/>
<dbReference type="EMBL" id="CP097510">
    <property type="protein sequence ID" value="URE29475.1"/>
    <property type="molecule type" value="Genomic_DNA"/>
</dbReference>
<sequence>MDRISSANSSSKVYSSLPSDSSRIAATCWLYSDFGQVSIACSGDEDGVYFKDVAGCDETKQEIMEFVHFLKILRSMSLMEVIKDDDEKLRALKEELGDAVYKAVTTALLEMNEYNPSGRYPIPELWNSKAGRKATLTEVINYILKQWKTYKRKR</sequence>
<dbReference type="PANTHER" id="PTHR21596">
    <property type="entry name" value="RIBONUCLEASE P SUBUNIT P38"/>
    <property type="match status" value="1"/>
</dbReference>
<evidence type="ECO:0000313" key="2">
    <source>
        <dbReference type="EMBL" id="URE29475.1"/>
    </source>
</evidence>
<reference evidence="2" key="1">
    <citation type="submission" date="2022-05" db="EMBL/GenBank/DDBJ databases">
        <title>The Musa troglodytarum L. genome provides insights into the mechanism of non-climacteric behaviour and enrichment of carotenoids.</title>
        <authorList>
            <person name="Wang J."/>
        </authorList>
    </citation>
    <scope>NUCLEOTIDE SEQUENCE</scope>
    <source>
        <tissue evidence="2">Leaf</tissue>
    </source>
</reference>
<evidence type="ECO:0000259" key="1">
    <source>
        <dbReference type="Pfam" id="PF03469"/>
    </source>
</evidence>
<dbReference type="InterPro" id="IPR045177">
    <property type="entry name" value="FDM1-5/IDN2"/>
</dbReference>
<organism evidence="2 3">
    <name type="scientific">Musa troglodytarum</name>
    <name type="common">fe'i banana</name>
    <dbReference type="NCBI Taxonomy" id="320322"/>
    <lineage>
        <taxon>Eukaryota</taxon>
        <taxon>Viridiplantae</taxon>
        <taxon>Streptophyta</taxon>
        <taxon>Embryophyta</taxon>
        <taxon>Tracheophyta</taxon>
        <taxon>Spermatophyta</taxon>
        <taxon>Magnoliopsida</taxon>
        <taxon>Liliopsida</taxon>
        <taxon>Zingiberales</taxon>
        <taxon>Musaceae</taxon>
        <taxon>Musa</taxon>
    </lineage>
</organism>
<dbReference type="PANTHER" id="PTHR21596:SF3">
    <property type="entry name" value="FACTOR OF DNA METHYLATION 1-RELATED"/>
    <property type="match status" value="1"/>
</dbReference>
<name>A0A9E7H9S7_9LILI</name>
<accession>A0A9E7H9S7</accession>
<dbReference type="Proteomes" id="UP001055439">
    <property type="component" value="Chromosome 8"/>
</dbReference>
<dbReference type="Pfam" id="PF03469">
    <property type="entry name" value="XH"/>
    <property type="match status" value="1"/>
</dbReference>
<keyword evidence="3" id="KW-1185">Reference proteome</keyword>
<dbReference type="InterPro" id="IPR005379">
    <property type="entry name" value="FDM1-5/IDN2_XH"/>
</dbReference>